<organism evidence="1 2">
    <name type="scientific">Sphaerobolus stellatus (strain SS14)</name>
    <dbReference type="NCBI Taxonomy" id="990650"/>
    <lineage>
        <taxon>Eukaryota</taxon>
        <taxon>Fungi</taxon>
        <taxon>Dikarya</taxon>
        <taxon>Basidiomycota</taxon>
        <taxon>Agaricomycotina</taxon>
        <taxon>Agaricomycetes</taxon>
        <taxon>Phallomycetidae</taxon>
        <taxon>Geastrales</taxon>
        <taxon>Sphaerobolaceae</taxon>
        <taxon>Sphaerobolus</taxon>
    </lineage>
</organism>
<keyword evidence="2" id="KW-1185">Reference proteome</keyword>
<proteinExistence type="predicted"/>
<gene>
    <name evidence="1" type="ORF">M422DRAFT_267826</name>
</gene>
<evidence type="ECO:0000313" key="1">
    <source>
        <dbReference type="EMBL" id="KIJ30579.1"/>
    </source>
</evidence>
<dbReference type="HOGENOM" id="CLU_1504371_0_0_1"/>
<dbReference type="AlphaFoldDB" id="A0A0C9U852"/>
<name>A0A0C9U852_SPHS4</name>
<accession>A0A0C9U852</accession>
<reference evidence="1 2" key="1">
    <citation type="submission" date="2014-06" db="EMBL/GenBank/DDBJ databases">
        <title>Evolutionary Origins and Diversification of the Mycorrhizal Mutualists.</title>
        <authorList>
            <consortium name="DOE Joint Genome Institute"/>
            <consortium name="Mycorrhizal Genomics Consortium"/>
            <person name="Kohler A."/>
            <person name="Kuo A."/>
            <person name="Nagy L.G."/>
            <person name="Floudas D."/>
            <person name="Copeland A."/>
            <person name="Barry K.W."/>
            <person name="Cichocki N."/>
            <person name="Veneault-Fourrey C."/>
            <person name="LaButti K."/>
            <person name="Lindquist E.A."/>
            <person name="Lipzen A."/>
            <person name="Lundell T."/>
            <person name="Morin E."/>
            <person name="Murat C."/>
            <person name="Riley R."/>
            <person name="Ohm R."/>
            <person name="Sun H."/>
            <person name="Tunlid A."/>
            <person name="Henrissat B."/>
            <person name="Grigoriev I.V."/>
            <person name="Hibbett D.S."/>
            <person name="Martin F."/>
        </authorList>
    </citation>
    <scope>NUCLEOTIDE SEQUENCE [LARGE SCALE GENOMIC DNA]</scope>
    <source>
        <strain evidence="1 2">SS14</strain>
    </source>
</reference>
<dbReference type="EMBL" id="KN837258">
    <property type="protein sequence ID" value="KIJ30579.1"/>
    <property type="molecule type" value="Genomic_DNA"/>
</dbReference>
<evidence type="ECO:0000313" key="2">
    <source>
        <dbReference type="Proteomes" id="UP000054279"/>
    </source>
</evidence>
<sequence>MPLPAFTKYSYIDDKDYRLAYPAVIPHSFLPAAPQPASAKAQPYDDAIHDPGHLLKCHPLHHLQHIRLSDIDQLSRLTPNISSLELEFDKHPSEHLVMLVEVTVPTLHTFDYTLSHAITIVALSVFTNRFPSQSWIQEALPTLRTLGINPHEIQNVISISLVGQLTHVYDSFNEATITQ</sequence>
<protein>
    <submittedName>
        <fullName evidence="1">Uncharacterized protein</fullName>
    </submittedName>
</protein>
<dbReference type="Proteomes" id="UP000054279">
    <property type="component" value="Unassembled WGS sequence"/>
</dbReference>